<comment type="caution">
    <text evidence="1">The sequence shown here is derived from an EMBL/GenBank/DDBJ whole genome shotgun (WGS) entry which is preliminary data.</text>
</comment>
<evidence type="ECO:0000313" key="2">
    <source>
        <dbReference type="Proteomes" id="UP000712600"/>
    </source>
</evidence>
<dbReference type="EMBL" id="QGKX02001521">
    <property type="protein sequence ID" value="KAF3511833.1"/>
    <property type="molecule type" value="Genomic_DNA"/>
</dbReference>
<dbReference type="CDD" id="cd04480">
    <property type="entry name" value="RPA1_DBD_A_like"/>
    <property type="match status" value="2"/>
</dbReference>
<name>A0A8S9PG85_BRACR</name>
<dbReference type="Proteomes" id="UP000712600">
    <property type="component" value="Unassembled WGS sequence"/>
</dbReference>
<evidence type="ECO:0000313" key="1">
    <source>
        <dbReference type="EMBL" id="KAF3511833.1"/>
    </source>
</evidence>
<proteinExistence type="predicted"/>
<reference evidence="1" key="1">
    <citation type="submission" date="2019-12" db="EMBL/GenBank/DDBJ databases">
        <title>Genome sequencing and annotation of Brassica cretica.</title>
        <authorList>
            <person name="Studholme D.J."/>
            <person name="Sarris P."/>
        </authorList>
    </citation>
    <scope>NUCLEOTIDE SEQUENCE</scope>
    <source>
        <strain evidence="1">PFS-109/04</strain>
        <tissue evidence="1">Leaf</tissue>
    </source>
</reference>
<gene>
    <name evidence="1" type="ORF">F2Q69_00004660</name>
</gene>
<sequence length="256" mass="28986">MFLPASPVPQTGVPTSVTQPSNSVIHGFTPVGRANHYMPSLKAYSIVKVDRFEVARCSSMYKITDHSFLIRFISLTIIDEVITGSSEINLQSRLDYVVGQIRFVQGFDLTKETTRVVIRLLIDPKCFSLPLQFLKRRPDIRHSTFESLRLGRSNSVIHGFTPVGRANHYMSYLKADSIVKVDRFEVARCSSMYKITDHSFLIRFISLTIIDEVITSASEINLQSRLDYVVGQIRSVQGSDLTKETTRVVIRLLIDP</sequence>
<organism evidence="1 2">
    <name type="scientific">Brassica cretica</name>
    <name type="common">Mustard</name>
    <dbReference type="NCBI Taxonomy" id="69181"/>
    <lineage>
        <taxon>Eukaryota</taxon>
        <taxon>Viridiplantae</taxon>
        <taxon>Streptophyta</taxon>
        <taxon>Embryophyta</taxon>
        <taxon>Tracheophyta</taxon>
        <taxon>Spermatophyta</taxon>
        <taxon>Magnoliopsida</taxon>
        <taxon>eudicotyledons</taxon>
        <taxon>Gunneridae</taxon>
        <taxon>Pentapetalae</taxon>
        <taxon>rosids</taxon>
        <taxon>malvids</taxon>
        <taxon>Brassicales</taxon>
        <taxon>Brassicaceae</taxon>
        <taxon>Brassiceae</taxon>
        <taxon>Brassica</taxon>
    </lineage>
</organism>
<evidence type="ECO:0008006" key="3">
    <source>
        <dbReference type="Google" id="ProtNLM"/>
    </source>
</evidence>
<dbReference type="AlphaFoldDB" id="A0A8S9PG85"/>
<protein>
    <recommendedName>
        <fullName evidence="3">DUF223 domain-containing protein</fullName>
    </recommendedName>
</protein>
<accession>A0A8S9PG85</accession>